<dbReference type="RefSeq" id="WP_185137889.1">
    <property type="nucleotide sequence ID" value="NZ_BORM01000006.1"/>
</dbReference>
<dbReference type="EMBL" id="JACJVR010000080">
    <property type="protein sequence ID" value="MBB6693906.1"/>
    <property type="molecule type" value="Genomic_DNA"/>
</dbReference>
<accession>A0A841U056</accession>
<evidence type="ECO:0000313" key="1">
    <source>
        <dbReference type="EMBL" id="MBB6693906.1"/>
    </source>
</evidence>
<keyword evidence="2" id="KW-1185">Reference proteome</keyword>
<evidence type="ECO:0000313" key="2">
    <source>
        <dbReference type="Proteomes" id="UP000553776"/>
    </source>
</evidence>
<reference evidence="1 2" key="1">
    <citation type="submission" date="2020-08" db="EMBL/GenBank/DDBJ databases">
        <title>Cohnella phylogeny.</title>
        <authorList>
            <person name="Dunlap C."/>
        </authorList>
    </citation>
    <scope>NUCLEOTIDE SEQUENCE [LARGE SCALE GENOMIC DNA]</scope>
    <source>
        <strain evidence="1 2">DSM 25239</strain>
    </source>
</reference>
<organism evidence="1 2">
    <name type="scientific">Cohnella xylanilytica</name>
    <dbReference type="NCBI Taxonomy" id="557555"/>
    <lineage>
        <taxon>Bacteria</taxon>
        <taxon>Bacillati</taxon>
        <taxon>Bacillota</taxon>
        <taxon>Bacilli</taxon>
        <taxon>Bacillales</taxon>
        <taxon>Paenibacillaceae</taxon>
        <taxon>Cohnella</taxon>
    </lineage>
</organism>
<dbReference type="Proteomes" id="UP000553776">
    <property type="component" value="Unassembled WGS sequence"/>
</dbReference>
<comment type="caution">
    <text evidence="1">The sequence shown here is derived from an EMBL/GenBank/DDBJ whole genome shotgun (WGS) entry which is preliminary data.</text>
</comment>
<gene>
    <name evidence="1" type="ORF">H7B90_21130</name>
</gene>
<dbReference type="AlphaFoldDB" id="A0A841U056"/>
<sequence>MADPTRRRESRYRLNAAPLKEIEDGASHYRKYWTDRFALLNRLAEEEI</sequence>
<proteinExistence type="predicted"/>
<protein>
    <submittedName>
        <fullName evidence="1">Uncharacterized protein</fullName>
    </submittedName>
</protein>
<name>A0A841U056_9BACL</name>